<dbReference type="Proteomes" id="UP000196531">
    <property type="component" value="Unassembled WGS sequence"/>
</dbReference>
<dbReference type="EMBL" id="MAAO01000006">
    <property type="protein sequence ID" value="OUR97110.1"/>
    <property type="molecule type" value="Genomic_DNA"/>
</dbReference>
<organism evidence="1 2">
    <name type="scientific">Halobacteriovorax marinus</name>
    <dbReference type="NCBI Taxonomy" id="97084"/>
    <lineage>
        <taxon>Bacteria</taxon>
        <taxon>Pseudomonadati</taxon>
        <taxon>Bdellovibrionota</taxon>
        <taxon>Bacteriovoracia</taxon>
        <taxon>Bacteriovoracales</taxon>
        <taxon>Halobacteriovoraceae</taxon>
        <taxon>Halobacteriovorax</taxon>
    </lineage>
</organism>
<gene>
    <name evidence="1" type="ORF">A9Q84_12330</name>
</gene>
<comment type="caution">
    <text evidence="1">The sequence shown here is derived from an EMBL/GenBank/DDBJ whole genome shotgun (WGS) entry which is preliminary data.</text>
</comment>
<proteinExistence type="predicted"/>
<evidence type="ECO:0000313" key="1">
    <source>
        <dbReference type="EMBL" id="OUR97110.1"/>
    </source>
</evidence>
<evidence type="ECO:0000313" key="2">
    <source>
        <dbReference type="Proteomes" id="UP000196531"/>
    </source>
</evidence>
<accession>A0A1Y5FDZ5</accession>
<sequence>MKYTSAEATIEGNRYEIKDRLANVSASIRQVDHPKKHGKWDLGMKISPSIHLDRLVFQTGHSMPDASGTYLRLPDLKYERLAGLANLRFTAFTPIGQFLITGGFGGAIYTLDDGQGLNTTKTREVRKLEFAYLGFLTKRIFILMGPRYYKSGFEQYTFAFRLGYFWGDF</sequence>
<dbReference type="AlphaFoldDB" id="A0A1Y5FDZ5"/>
<reference evidence="2" key="1">
    <citation type="journal article" date="2017" name="Proc. Natl. Acad. Sci. U.S.A.">
        <title>Simulation of Deepwater Horizon oil plume reveals substrate specialization within a complex community of hydrocarbon-degraders.</title>
        <authorList>
            <person name="Hu P."/>
            <person name="Dubinsky E.A."/>
            <person name="Probst A.J."/>
            <person name="Wang J."/>
            <person name="Sieber C.M.K."/>
            <person name="Tom L.M."/>
            <person name="Gardinali P."/>
            <person name="Banfield J.F."/>
            <person name="Atlas R.M."/>
            <person name="Andersen G.L."/>
        </authorList>
    </citation>
    <scope>NUCLEOTIDE SEQUENCE [LARGE SCALE GENOMIC DNA]</scope>
</reference>
<name>A0A1Y5FDZ5_9BACT</name>
<protein>
    <recommendedName>
        <fullName evidence="3">Outer membrane protein beta-barrel domain-containing protein</fullName>
    </recommendedName>
</protein>
<evidence type="ECO:0008006" key="3">
    <source>
        <dbReference type="Google" id="ProtNLM"/>
    </source>
</evidence>